<accession>A0ABR6BCJ7</accession>
<dbReference type="InterPro" id="IPR029063">
    <property type="entry name" value="SAM-dependent_MTases_sf"/>
</dbReference>
<feature type="domain" description="Methyltransferase" evidence="3">
    <location>
        <begin position="41"/>
        <end position="129"/>
    </location>
</feature>
<dbReference type="Pfam" id="PF13649">
    <property type="entry name" value="Methyltransf_25"/>
    <property type="match status" value="1"/>
</dbReference>
<dbReference type="CDD" id="cd02440">
    <property type="entry name" value="AdoMet_MTases"/>
    <property type="match status" value="1"/>
</dbReference>
<dbReference type="RefSeq" id="WP_025357885.1">
    <property type="nucleotide sequence ID" value="NZ_BAAABQ010000001.1"/>
</dbReference>
<keyword evidence="2" id="KW-0808">Transferase</keyword>
<dbReference type="SUPFAM" id="SSF53335">
    <property type="entry name" value="S-adenosyl-L-methionine-dependent methyltransferases"/>
    <property type="match status" value="1"/>
</dbReference>
<protein>
    <submittedName>
        <fullName evidence="4">SAM-dependent methyltransferase</fullName>
    </submittedName>
</protein>
<proteinExistence type="predicted"/>
<dbReference type="GO" id="GO:0008168">
    <property type="term" value="F:methyltransferase activity"/>
    <property type="evidence" value="ECO:0007669"/>
    <property type="project" value="UniProtKB-KW"/>
</dbReference>
<evidence type="ECO:0000256" key="1">
    <source>
        <dbReference type="ARBA" id="ARBA00022603"/>
    </source>
</evidence>
<dbReference type="Gene3D" id="3.40.50.150">
    <property type="entry name" value="Vaccinia Virus protein VP39"/>
    <property type="match status" value="1"/>
</dbReference>
<evidence type="ECO:0000313" key="4">
    <source>
        <dbReference type="EMBL" id="MBA8924586.1"/>
    </source>
</evidence>
<dbReference type="PANTHER" id="PTHR43861">
    <property type="entry name" value="TRANS-ACONITATE 2-METHYLTRANSFERASE-RELATED"/>
    <property type="match status" value="1"/>
</dbReference>
<dbReference type="PANTHER" id="PTHR43861:SF1">
    <property type="entry name" value="TRANS-ACONITATE 2-METHYLTRANSFERASE"/>
    <property type="match status" value="1"/>
</dbReference>
<evidence type="ECO:0000256" key="2">
    <source>
        <dbReference type="ARBA" id="ARBA00022679"/>
    </source>
</evidence>
<dbReference type="Proteomes" id="UP000517916">
    <property type="component" value="Unassembled WGS sequence"/>
</dbReference>
<keyword evidence="5" id="KW-1185">Reference proteome</keyword>
<comment type="caution">
    <text evidence="4">The sequence shown here is derived from an EMBL/GenBank/DDBJ whole genome shotgun (WGS) entry which is preliminary data.</text>
</comment>
<gene>
    <name evidence="4" type="ORF">BC739_001783</name>
</gene>
<reference evidence="4 5" key="1">
    <citation type="submission" date="2020-08" db="EMBL/GenBank/DDBJ databases">
        <title>Genomic Encyclopedia of Archaeal and Bacterial Type Strains, Phase II (KMG-II): from individual species to whole genera.</title>
        <authorList>
            <person name="Goeker M."/>
        </authorList>
    </citation>
    <scope>NUCLEOTIDE SEQUENCE [LARGE SCALE GENOMIC DNA]</scope>
    <source>
        <strain evidence="4 5">DSM 43850</strain>
    </source>
</reference>
<sequence length="203" mass="22044">MAEPAPFDRIGANYDASRADRSAHYAANAWLADRLSPGARVLDVGCGSGEPTARELCERGFEVVGVDESGVMLDLARAGVPGATFLQRDFRDLGEDLGQFDAVTAFFALLLVSRAEVAQVLADLRSRLRGPKLLVMSMVYGDFDAFPISFLGVWIPVTAYPTDQLLEVVTAAGFRVLDKKEAVLEAEEAGRLETHQYLFLTAD</sequence>
<dbReference type="InterPro" id="IPR041698">
    <property type="entry name" value="Methyltransf_25"/>
</dbReference>
<organism evidence="4 5">
    <name type="scientific">Kutzneria viridogrisea</name>
    <dbReference type="NCBI Taxonomy" id="47990"/>
    <lineage>
        <taxon>Bacteria</taxon>
        <taxon>Bacillati</taxon>
        <taxon>Actinomycetota</taxon>
        <taxon>Actinomycetes</taxon>
        <taxon>Pseudonocardiales</taxon>
        <taxon>Pseudonocardiaceae</taxon>
        <taxon>Kutzneria</taxon>
    </lineage>
</organism>
<dbReference type="EMBL" id="JACJID010000001">
    <property type="protein sequence ID" value="MBA8924586.1"/>
    <property type="molecule type" value="Genomic_DNA"/>
</dbReference>
<dbReference type="GO" id="GO:0032259">
    <property type="term" value="P:methylation"/>
    <property type="evidence" value="ECO:0007669"/>
    <property type="project" value="UniProtKB-KW"/>
</dbReference>
<evidence type="ECO:0000313" key="5">
    <source>
        <dbReference type="Proteomes" id="UP000517916"/>
    </source>
</evidence>
<evidence type="ECO:0000259" key="3">
    <source>
        <dbReference type="Pfam" id="PF13649"/>
    </source>
</evidence>
<keyword evidence="1 4" id="KW-0489">Methyltransferase</keyword>
<name>A0ABR6BCJ7_9PSEU</name>